<keyword evidence="6" id="KW-1185">Reference proteome</keyword>
<dbReference type="HOGENOM" id="CLU_1703794_0_0_1"/>
<dbReference type="GO" id="GO:0046872">
    <property type="term" value="F:metal ion binding"/>
    <property type="evidence" value="ECO:0007669"/>
    <property type="project" value="UniProtKB-KW"/>
</dbReference>
<dbReference type="eggNOG" id="ENOG502RVKD">
    <property type="taxonomic scope" value="Eukaryota"/>
</dbReference>
<dbReference type="InterPro" id="IPR051013">
    <property type="entry name" value="MBL_superfamily_lactonases"/>
</dbReference>
<dbReference type="GO" id="GO:0016787">
    <property type="term" value="F:hydrolase activity"/>
    <property type="evidence" value="ECO:0007669"/>
    <property type="project" value="UniProtKB-KW"/>
</dbReference>
<reference evidence="6" key="1">
    <citation type="journal article" date="2012" name="MBio">
        <title>Comparative genome analysis of Trichophyton rubrum and related dermatophytes reveals candidate genes involved in infection.</title>
        <authorList>
            <person name="Martinez D.A."/>
            <person name="Oliver B.G."/>
            <person name="Graeser Y."/>
            <person name="Goldberg J.M."/>
            <person name="Li W."/>
            <person name="Martinez-Rossi N.M."/>
            <person name="Monod M."/>
            <person name="Shelest E."/>
            <person name="Barton R.C."/>
            <person name="Birch E."/>
            <person name="Brakhage A.A."/>
            <person name="Chen Z."/>
            <person name="Gurr S.J."/>
            <person name="Heiman D."/>
            <person name="Heitman J."/>
            <person name="Kosti I."/>
            <person name="Rossi A."/>
            <person name="Saif S."/>
            <person name="Samalova M."/>
            <person name="Saunders C.W."/>
            <person name="Shea T."/>
            <person name="Summerbell R.C."/>
            <person name="Xu J."/>
            <person name="Young S."/>
            <person name="Zeng Q."/>
            <person name="Birren B.W."/>
            <person name="Cuomo C.A."/>
            <person name="White T.C."/>
        </authorList>
    </citation>
    <scope>NUCLEOTIDE SEQUENCE [LARGE SCALE GENOMIC DNA]</scope>
    <source>
        <strain evidence="6">ATCC MYA-4605 / CBS 113480</strain>
    </source>
</reference>
<evidence type="ECO:0000256" key="4">
    <source>
        <dbReference type="ARBA" id="ARBA00022833"/>
    </source>
</evidence>
<dbReference type="VEuPathDB" id="FungiDB:MCYG_07986"/>
<dbReference type="EMBL" id="DS995708">
    <property type="protein sequence ID" value="EEQ35167.1"/>
    <property type="molecule type" value="Genomic_DNA"/>
</dbReference>
<comment type="similarity">
    <text evidence="1">Belongs to the metallo-beta-lactamase superfamily.</text>
</comment>
<evidence type="ECO:0000313" key="6">
    <source>
        <dbReference type="Proteomes" id="UP000002035"/>
    </source>
</evidence>
<dbReference type="AlphaFoldDB" id="C5FZ64"/>
<evidence type="ECO:0000313" key="5">
    <source>
        <dbReference type="EMBL" id="EEQ35167.1"/>
    </source>
</evidence>
<dbReference type="PANTHER" id="PTHR42978:SF5">
    <property type="entry name" value="METALLO-BETA-LACTAMASE DOMAIN-CONTAINING PROTEIN"/>
    <property type="match status" value="1"/>
</dbReference>
<evidence type="ECO:0000256" key="1">
    <source>
        <dbReference type="ARBA" id="ARBA00007749"/>
    </source>
</evidence>
<evidence type="ECO:0000256" key="3">
    <source>
        <dbReference type="ARBA" id="ARBA00022801"/>
    </source>
</evidence>
<keyword evidence="4" id="KW-0862">Zinc</keyword>
<organism evidence="5 6">
    <name type="scientific">Arthroderma otae (strain ATCC MYA-4605 / CBS 113480)</name>
    <name type="common">Microsporum canis</name>
    <dbReference type="NCBI Taxonomy" id="554155"/>
    <lineage>
        <taxon>Eukaryota</taxon>
        <taxon>Fungi</taxon>
        <taxon>Dikarya</taxon>
        <taxon>Ascomycota</taxon>
        <taxon>Pezizomycotina</taxon>
        <taxon>Eurotiomycetes</taxon>
        <taxon>Eurotiomycetidae</taxon>
        <taxon>Onygenales</taxon>
        <taxon>Arthrodermataceae</taxon>
        <taxon>Microsporum</taxon>
    </lineage>
</organism>
<name>C5FZ64_ARTOC</name>
<gene>
    <name evidence="5" type="ORF">MCYG_07986</name>
</gene>
<dbReference type="RefSeq" id="XP_002842903.1">
    <property type="nucleotide sequence ID" value="XM_002842857.1"/>
</dbReference>
<dbReference type="STRING" id="554155.C5FZ64"/>
<keyword evidence="2" id="KW-0479">Metal-binding</keyword>
<keyword evidence="3" id="KW-0378">Hydrolase</keyword>
<dbReference type="GeneID" id="9227444"/>
<dbReference type="OrthoDB" id="10250730at2759"/>
<proteinExistence type="inferred from homology"/>
<evidence type="ECO:0000256" key="2">
    <source>
        <dbReference type="ARBA" id="ARBA00022723"/>
    </source>
</evidence>
<dbReference type="Proteomes" id="UP000002035">
    <property type="component" value="Unassembled WGS sequence"/>
</dbReference>
<sequence>MDDDYLAAPVSPPAIRYSGFHVPSFCFLVSSGSQHVVFDLGIRPDWRKYAPKVVSIIEETTVITPGSDVASVLESDGSGLNIRREEISFDDGLEIGRFRAMDFFGDGSFYLLDAPGLAEGHLCALARTTADPYRDAAKETVGKIQEFDVLDNVL</sequence>
<dbReference type="PANTHER" id="PTHR42978">
    <property type="entry name" value="QUORUM-QUENCHING LACTONASE YTNP-RELATED-RELATED"/>
    <property type="match status" value="1"/>
</dbReference>
<protein>
    <submittedName>
        <fullName evidence="5">Uncharacterized protein</fullName>
    </submittedName>
</protein>
<accession>C5FZ64</accession>